<name>A0A564SIU0_9FIRM</name>
<dbReference type="PROSITE" id="PS50109">
    <property type="entry name" value="HIS_KIN"/>
    <property type="match status" value="1"/>
</dbReference>
<dbReference type="InterPro" id="IPR005467">
    <property type="entry name" value="His_kinase_dom"/>
</dbReference>
<dbReference type="EMBL" id="CABHNA010000024">
    <property type="protein sequence ID" value="VUW95076.1"/>
    <property type="molecule type" value="Genomic_DNA"/>
</dbReference>
<sequence length="987" mass="114501">MLEKAVQSAIYEKALKNHYIEILYIDFENTGKCIKLHQDTKLLGGENIFPESDGQMFDDYISKKIMRYASGDAEDLNRVEQQMTMEAITQGTTEHVMHHVMINFMLNGEMRFMQFDFTRESTDTKNVFLFVEDYTDPQQQMMLLQKDEELSNAMQRDEEKFTMQDSIIRTLAVPYENVYVVDSHSGATACYSMGEAMLERYGETFFNGDYEKKISYYIENDVLEEDRKLFDQIRLLKDIEKLLAERNNYSLNYRVFRNNEIKYYQCYLARLNKECNQFIVAFKSIDEEKKQELEQQNRLNIALEEGKRANKALREEMVISEALSQEYHSLLKLDAETGEINLYRTDGFGMKKEMLQELLESHDYAGQILDKYIDNFVVAEDQERVRNAIRLEVLKQNVPDQGLYKISYLRIVDNKYAYYEMNTIKIKDNSGKVYFVIGMRDVDEKVRMQMKQDKEMEMQREIITALGYDYFSVLLVDPEKDHVTIFRQRSVNGKSIADLCAKYHNCWSEFIPNYAKERVSDASYDEFMEKLSLDYIRSAKESYISVYEYVSDDGIVYYQIKVAFVQKQDGHRVAVVSTKNIDKIIKKEKQQEEILNKALIEAKVASKAKTDFLFNMSHDIRTPMNAIIGFTNLLEEHLDDKETLLNYIDKIKTSNEFLLSLINNVLEMAKIENGKEHLDESSTNMVDFYHAICTLFNTQMGEKGVIFRHSLKIRHRNVMIDVTKMREILLNILSNALKYTPTGNSVTMTVTELPSEREGYAIYQTVIEDTGIGMSEEFLSHIFEYFSRERSTTESGVSGTGLGTAIVKKLVDLMHGTIDVESKLGEGTKITLKMNHQITGNQDARPNFQKEQEYNTRDFTGKRILLVEDNDLNAEIAIAILEEHGLEVERAEDGIVCVNMIEKADADHYDLVLMDIQMPNMDGYKATQLIRKLPDRKKSRLPVIAMTANAFEEDKRNALVAGMDGFLSKPIVIEELIHTLQNTMDMK</sequence>
<evidence type="ECO:0000256" key="3">
    <source>
        <dbReference type="ARBA" id="ARBA00018672"/>
    </source>
</evidence>
<dbReference type="InterPro" id="IPR003661">
    <property type="entry name" value="HisK_dim/P_dom"/>
</dbReference>
<evidence type="ECO:0000256" key="4">
    <source>
        <dbReference type="ARBA" id="ARBA00022553"/>
    </source>
</evidence>
<dbReference type="GO" id="GO:0009927">
    <property type="term" value="F:histidine phosphotransfer kinase activity"/>
    <property type="evidence" value="ECO:0007669"/>
    <property type="project" value="TreeGrafter"/>
</dbReference>
<evidence type="ECO:0000256" key="6">
    <source>
        <dbReference type="ARBA" id="ARBA00022777"/>
    </source>
</evidence>
<dbReference type="GO" id="GO:0000155">
    <property type="term" value="F:phosphorelay sensor kinase activity"/>
    <property type="evidence" value="ECO:0007669"/>
    <property type="project" value="InterPro"/>
</dbReference>
<accession>A0A564SIU0</accession>
<dbReference type="InterPro" id="IPR011006">
    <property type="entry name" value="CheY-like_superfamily"/>
</dbReference>
<organism evidence="13 14">
    <name type="scientific">[Ruminococcus] torques</name>
    <dbReference type="NCBI Taxonomy" id="33039"/>
    <lineage>
        <taxon>Bacteria</taxon>
        <taxon>Bacillati</taxon>
        <taxon>Bacillota</taxon>
        <taxon>Clostridia</taxon>
        <taxon>Lachnospirales</taxon>
        <taxon>Lachnospiraceae</taxon>
        <taxon>Mediterraneibacter</taxon>
    </lineage>
</organism>
<keyword evidence="10" id="KW-0175">Coiled coil</keyword>
<evidence type="ECO:0000256" key="9">
    <source>
        <dbReference type="PROSITE-ProRule" id="PRU00169"/>
    </source>
</evidence>
<dbReference type="InterPro" id="IPR004358">
    <property type="entry name" value="Sig_transdc_His_kin-like_C"/>
</dbReference>
<dbReference type="SUPFAM" id="SSF52172">
    <property type="entry name" value="CheY-like"/>
    <property type="match status" value="1"/>
</dbReference>
<dbReference type="SUPFAM" id="SSF47384">
    <property type="entry name" value="Homodimeric domain of signal transducing histidine kinase"/>
    <property type="match status" value="1"/>
</dbReference>
<evidence type="ECO:0000313" key="13">
    <source>
        <dbReference type="EMBL" id="VUW95076.1"/>
    </source>
</evidence>
<dbReference type="InterPro" id="IPR001789">
    <property type="entry name" value="Sig_transdc_resp-reg_receiver"/>
</dbReference>
<protein>
    <recommendedName>
        <fullName evidence="3">Stage 0 sporulation protein A homolog</fullName>
        <ecNumber evidence="2">2.7.13.3</ecNumber>
    </recommendedName>
</protein>
<dbReference type="SMART" id="SM00387">
    <property type="entry name" value="HATPase_c"/>
    <property type="match status" value="1"/>
</dbReference>
<keyword evidence="7" id="KW-0902">Two-component regulatory system</keyword>
<dbReference type="PROSITE" id="PS50110">
    <property type="entry name" value="RESPONSE_REGULATORY"/>
    <property type="match status" value="1"/>
</dbReference>
<dbReference type="InterPro" id="IPR003594">
    <property type="entry name" value="HATPase_dom"/>
</dbReference>
<dbReference type="SUPFAM" id="SSF55874">
    <property type="entry name" value="ATPase domain of HSP90 chaperone/DNA topoisomerase II/histidine kinase"/>
    <property type="match status" value="1"/>
</dbReference>
<evidence type="ECO:0000259" key="12">
    <source>
        <dbReference type="PROSITE" id="PS50110"/>
    </source>
</evidence>
<dbReference type="Pfam" id="PF00072">
    <property type="entry name" value="Response_reg"/>
    <property type="match status" value="1"/>
</dbReference>
<dbReference type="Gene3D" id="3.40.50.2300">
    <property type="match status" value="1"/>
</dbReference>
<gene>
    <name evidence="13" type="primary">luxQ_3</name>
    <name evidence="13" type="ORF">RTSSTS7063_00372</name>
</gene>
<keyword evidence="5 13" id="KW-0808">Transferase</keyword>
<keyword evidence="4 9" id="KW-0597">Phosphoprotein</keyword>
<dbReference type="RefSeq" id="WP_144366350.1">
    <property type="nucleotide sequence ID" value="NZ_CABHNA010000024.1"/>
</dbReference>
<dbReference type="PRINTS" id="PR00344">
    <property type="entry name" value="BCTRLSENSOR"/>
</dbReference>
<evidence type="ECO:0000313" key="14">
    <source>
        <dbReference type="Proteomes" id="UP000363661"/>
    </source>
</evidence>
<evidence type="ECO:0000256" key="7">
    <source>
        <dbReference type="ARBA" id="ARBA00023012"/>
    </source>
</evidence>
<keyword evidence="6 13" id="KW-0418">Kinase</keyword>
<evidence type="ECO:0000256" key="8">
    <source>
        <dbReference type="ARBA" id="ARBA00024867"/>
    </source>
</evidence>
<evidence type="ECO:0000259" key="11">
    <source>
        <dbReference type="PROSITE" id="PS50109"/>
    </source>
</evidence>
<evidence type="ECO:0000256" key="5">
    <source>
        <dbReference type="ARBA" id="ARBA00022679"/>
    </source>
</evidence>
<dbReference type="Gene3D" id="3.30.565.10">
    <property type="entry name" value="Histidine kinase-like ATPase, C-terminal domain"/>
    <property type="match status" value="1"/>
</dbReference>
<dbReference type="InterPro" id="IPR036097">
    <property type="entry name" value="HisK_dim/P_sf"/>
</dbReference>
<feature type="coiled-coil region" evidence="10">
    <location>
        <begin position="285"/>
        <end position="316"/>
    </location>
</feature>
<dbReference type="InterPro" id="IPR036890">
    <property type="entry name" value="HATPase_C_sf"/>
</dbReference>
<evidence type="ECO:0000256" key="2">
    <source>
        <dbReference type="ARBA" id="ARBA00012438"/>
    </source>
</evidence>
<dbReference type="EC" id="2.7.13.3" evidence="2"/>
<dbReference type="Pfam" id="PF00512">
    <property type="entry name" value="HisKA"/>
    <property type="match status" value="1"/>
</dbReference>
<dbReference type="Pfam" id="PF02518">
    <property type="entry name" value="HATPase_c"/>
    <property type="match status" value="1"/>
</dbReference>
<evidence type="ECO:0000256" key="1">
    <source>
        <dbReference type="ARBA" id="ARBA00000085"/>
    </source>
</evidence>
<feature type="domain" description="Histidine kinase" evidence="11">
    <location>
        <begin position="615"/>
        <end position="838"/>
    </location>
</feature>
<dbReference type="Gene3D" id="1.10.287.130">
    <property type="match status" value="1"/>
</dbReference>
<comment type="function">
    <text evidence="8">May play the central regulatory role in sporulation. It may be an element of the effector pathway responsible for the activation of sporulation genes in response to nutritional stress. Spo0A may act in concert with spo0H (a sigma factor) to control the expression of some genes that are critical to the sporulation process.</text>
</comment>
<keyword evidence="14" id="KW-1185">Reference proteome</keyword>
<comment type="catalytic activity">
    <reaction evidence="1">
        <text>ATP + protein L-histidine = ADP + protein N-phospho-L-histidine.</text>
        <dbReference type="EC" id="2.7.13.3"/>
    </reaction>
</comment>
<dbReference type="Proteomes" id="UP000363661">
    <property type="component" value="Unassembled WGS sequence"/>
</dbReference>
<feature type="domain" description="Response regulatory" evidence="12">
    <location>
        <begin position="863"/>
        <end position="984"/>
    </location>
</feature>
<dbReference type="GO" id="GO:0005886">
    <property type="term" value="C:plasma membrane"/>
    <property type="evidence" value="ECO:0007669"/>
    <property type="project" value="TreeGrafter"/>
</dbReference>
<reference evidence="13 14" key="1">
    <citation type="submission" date="2019-07" db="EMBL/GenBank/DDBJ databases">
        <authorList>
            <person name="Hibberd C M."/>
            <person name="Gehrig L. J."/>
            <person name="Chang H.-W."/>
            <person name="Venkatesh S."/>
        </authorList>
    </citation>
    <scope>NUCLEOTIDE SEQUENCE [LARGE SCALE GENOMIC DNA]</scope>
    <source>
        <strain evidence="13">Ruminococcus_torques_SSTS_Bg7063</strain>
    </source>
</reference>
<feature type="modified residue" description="4-aspartylphosphate" evidence="9">
    <location>
        <position position="915"/>
    </location>
</feature>
<dbReference type="PANTHER" id="PTHR43047:SF72">
    <property type="entry name" value="OSMOSENSING HISTIDINE PROTEIN KINASE SLN1"/>
    <property type="match status" value="1"/>
</dbReference>
<proteinExistence type="predicted"/>
<evidence type="ECO:0000256" key="10">
    <source>
        <dbReference type="SAM" id="Coils"/>
    </source>
</evidence>
<dbReference type="SMART" id="SM00448">
    <property type="entry name" value="REC"/>
    <property type="match status" value="1"/>
</dbReference>
<dbReference type="SMART" id="SM00388">
    <property type="entry name" value="HisKA"/>
    <property type="match status" value="1"/>
</dbReference>
<dbReference type="CDD" id="cd00082">
    <property type="entry name" value="HisKA"/>
    <property type="match status" value="1"/>
</dbReference>
<dbReference type="PANTHER" id="PTHR43047">
    <property type="entry name" value="TWO-COMPONENT HISTIDINE PROTEIN KINASE"/>
    <property type="match status" value="1"/>
</dbReference>
<dbReference type="CDD" id="cd17546">
    <property type="entry name" value="REC_hyHK_CKI1_RcsC-like"/>
    <property type="match status" value="1"/>
</dbReference>
<dbReference type="AlphaFoldDB" id="A0A564SIU0"/>